<reference evidence="1 2" key="1">
    <citation type="submission" date="2012-06" db="EMBL/GenBank/DDBJ databases">
        <title>Complete genome sequence of Corynebacterium terpenotabidum Y-11 (=DSM 44721).</title>
        <authorList>
            <person name="Ruckert C."/>
            <person name="Albersmeier A."/>
            <person name="Al-Dilaimi A."/>
            <person name="Szczepanowski R."/>
            <person name="Kalinowski J."/>
        </authorList>
    </citation>
    <scope>NUCLEOTIDE SEQUENCE [LARGE SCALE GENOMIC DNA]</scope>
    <source>
        <strain evidence="1 2">Y-11</strain>
    </source>
</reference>
<evidence type="ECO:0000313" key="1">
    <source>
        <dbReference type="EMBL" id="AGP31644.1"/>
    </source>
</evidence>
<dbReference type="OrthoDB" id="4426306at2"/>
<proteinExistence type="predicted"/>
<name>S4XGD7_9CORY</name>
<dbReference type="PATRIC" id="fig|1200352.3.peg.2044"/>
<keyword evidence="2" id="KW-1185">Reference proteome</keyword>
<gene>
    <name evidence="1" type="ORF">A606_10025</name>
</gene>
<accession>S4XGD7</accession>
<protein>
    <submittedName>
        <fullName evidence="1">Uncharacterized protein</fullName>
    </submittedName>
</protein>
<evidence type="ECO:0000313" key="2">
    <source>
        <dbReference type="Proteomes" id="UP000014809"/>
    </source>
</evidence>
<dbReference type="EMBL" id="CP003696">
    <property type="protein sequence ID" value="AGP31644.1"/>
    <property type="molecule type" value="Genomic_DNA"/>
</dbReference>
<dbReference type="RefSeq" id="WP_020441995.1">
    <property type="nucleotide sequence ID" value="NC_021663.1"/>
</dbReference>
<dbReference type="KEGG" id="cter:A606_10025"/>
<dbReference type="AlphaFoldDB" id="S4XGD7"/>
<dbReference type="STRING" id="1200352.A606_10025"/>
<dbReference type="Proteomes" id="UP000014809">
    <property type="component" value="Chromosome"/>
</dbReference>
<sequence length="89" mass="9792">MPNPLTKIINWYLSPIQEAEEGCARTGLGVLPCRPADTDIVAYLINRGLTPATEDDVRTAFATLFEREATAFEELLACSFVDSFALLAR</sequence>
<dbReference type="HOGENOM" id="CLU_2449637_0_0_11"/>
<organism evidence="1 2">
    <name type="scientific">Corynebacterium terpenotabidum Y-11</name>
    <dbReference type="NCBI Taxonomy" id="1200352"/>
    <lineage>
        <taxon>Bacteria</taxon>
        <taxon>Bacillati</taxon>
        <taxon>Actinomycetota</taxon>
        <taxon>Actinomycetes</taxon>
        <taxon>Mycobacteriales</taxon>
        <taxon>Corynebacteriaceae</taxon>
        <taxon>Corynebacterium</taxon>
    </lineage>
</organism>